<feature type="non-terminal residue" evidence="2">
    <location>
        <position position="1"/>
    </location>
</feature>
<accession>A0A0B6XVR4</accession>
<dbReference type="AlphaFoldDB" id="A0A0B6XVR4"/>
<name>A0A0B6XVR4_9EUPU</name>
<protein>
    <submittedName>
        <fullName evidence="2">Uncharacterized protein</fullName>
    </submittedName>
</protein>
<feature type="non-terminal residue" evidence="2">
    <location>
        <position position="70"/>
    </location>
</feature>
<evidence type="ECO:0000313" key="2">
    <source>
        <dbReference type="EMBL" id="CEK47631.1"/>
    </source>
</evidence>
<sequence>SIDKKGDSSPPRTFSFLRRNSSKRRRPANTEDNSTVQAGTDFSGGLRPDHATPLNSKGTALTLSLPATSV</sequence>
<feature type="compositionally biased region" description="Polar residues" evidence="1">
    <location>
        <begin position="30"/>
        <end position="40"/>
    </location>
</feature>
<feature type="region of interest" description="Disordered" evidence="1">
    <location>
        <begin position="1"/>
        <end position="70"/>
    </location>
</feature>
<proteinExistence type="predicted"/>
<feature type="compositionally biased region" description="Polar residues" evidence="1">
    <location>
        <begin position="53"/>
        <end position="70"/>
    </location>
</feature>
<reference evidence="2" key="1">
    <citation type="submission" date="2014-12" db="EMBL/GenBank/DDBJ databases">
        <title>Insight into the proteome of Arion vulgaris.</title>
        <authorList>
            <person name="Aradska J."/>
            <person name="Bulat T."/>
            <person name="Smidak R."/>
            <person name="Sarate P."/>
            <person name="Gangsoo J."/>
            <person name="Sialana F."/>
            <person name="Bilban M."/>
            <person name="Lubec G."/>
        </authorList>
    </citation>
    <scope>NUCLEOTIDE SEQUENCE</scope>
    <source>
        <tissue evidence="2">Skin</tissue>
    </source>
</reference>
<evidence type="ECO:0000256" key="1">
    <source>
        <dbReference type="SAM" id="MobiDB-lite"/>
    </source>
</evidence>
<gene>
    <name evidence="2" type="primary">ORF1815</name>
</gene>
<dbReference type="EMBL" id="HACG01000766">
    <property type="protein sequence ID" value="CEK47631.1"/>
    <property type="molecule type" value="Transcribed_RNA"/>
</dbReference>
<organism evidence="2">
    <name type="scientific">Arion vulgaris</name>
    <dbReference type="NCBI Taxonomy" id="1028688"/>
    <lineage>
        <taxon>Eukaryota</taxon>
        <taxon>Metazoa</taxon>
        <taxon>Spiralia</taxon>
        <taxon>Lophotrochozoa</taxon>
        <taxon>Mollusca</taxon>
        <taxon>Gastropoda</taxon>
        <taxon>Heterobranchia</taxon>
        <taxon>Euthyneura</taxon>
        <taxon>Panpulmonata</taxon>
        <taxon>Eupulmonata</taxon>
        <taxon>Stylommatophora</taxon>
        <taxon>Helicina</taxon>
        <taxon>Arionoidea</taxon>
        <taxon>Arionidae</taxon>
        <taxon>Arion</taxon>
    </lineage>
</organism>